<feature type="compositionally biased region" description="Basic and acidic residues" evidence="3">
    <location>
        <begin position="674"/>
        <end position="686"/>
    </location>
</feature>
<dbReference type="PRINTS" id="PR00853">
    <property type="entry name" value="XPGRADSUPER"/>
</dbReference>
<evidence type="ECO:0000313" key="6">
    <source>
        <dbReference type="Proteomes" id="UP000054166"/>
    </source>
</evidence>
<sequence length="842" mass="92548">MGVPGLWEAVSKAGQSRSLAHLAVVDGFESNKSGKRAYRIGIDASIWYHHATFAKGPDAGQGKSSRGANPELRLLFFRVASLSKLPLLPLFVFDGRERPKVKRGSKMGKAGSHNLTDGMKKLLDIFGMEWRMALGEAEAELAHLNRSGVIDAIMTDDVDTLVFGALVIIKNPSLKLSGNKSNPALNSDGKASKSHVMVYTAEAIRTHPEVRLTRGGLILIALLAGGDYDKGVEKFGKDIGHALARCGFGDQLLTIYDRRTQEDTRPFLAHWRAAINQELHTNLRGFLRHKYHSLSLPADFPDMQVLENYVNPVCSGRVGRQGGGPMRGNGEINLPKIAGFCEEKFTEWGHRTAILGRFRTVLWEATVMRILRRAALEADEKEKETRLNAGREDWSIIGPLRPSRAEAVGTPASLVKRCLNMSDEDRRRAAFANSGPNVPRHENDPNPLIVKIVSSRQHVSTDKLLEYRVEVCPIQLVAITRSGIKGTHPEPANGAALLDDEFAELMDESPRKAKKKPPPDPDTVMRMWLPASMMRHVHPELVDDFEAAEEAKQSKKTTGKGKGKGKAREVDDSSDVELSCSPVETRPKARHPSTKKSQKNANASHMTQDLYQTGCSAIVIDPWFTADQHSSAGPSRSPSSDALSAYFLRSQNPDDPSSAPDSGDNIPSDDEDLPAEKEQPRDRFDILFDQVMGISGSSRPRKTNARRKRPIGPSVDDIEGERHGESSTAGPTRPIKKKKTTHASVPDQASSTKQNWPRPHFRAGVGTDLDFLELSDSENLFSPFSTASRTSFAKVSSTSHSQPTKSDMSSQVRSTSRHYYPEPSSSQDSGLFLDDGDIIDLS</sequence>
<feature type="compositionally biased region" description="Low complexity" evidence="3">
    <location>
        <begin position="653"/>
        <end position="662"/>
    </location>
</feature>
<gene>
    <name evidence="5" type="ORF">PILCRDRAFT_809964</name>
</gene>
<dbReference type="InterPro" id="IPR006085">
    <property type="entry name" value="XPG_DNA_repair_N"/>
</dbReference>
<feature type="region of interest" description="Disordered" evidence="3">
    <location>
        <begin position="648"/>
        <end position="761"/>
    </location>
</feature>
<dbReference type="InterPro" id="IPR037316">
    <property type="entry name" value="Yen1_H3TH"/>
</dbReference>
<reference evidence="5 6" key="1">
    <citation type="submission" date="2014-04" db="EMBL/GenBank/DDBJ databases">
        <authorList>
            <consortium name="DOE Joint Genome Institute"/>
            <person name="Kuo A."/>
            <person name="Tarkka M."/>
            <person name="Buscot F."/>
            <person name="Kohler A."/>
            <person name="Nagy L.G."/>
            <person name="Floudas D."/>
            <person name="Copeland A."/>
            <person name="Barry K.W."/>
            <person name="Cichocki N."/>
            <person name="Veneault-Fourrey C."/>
            <person name="LaButti K."/>
            <person name="Lindquist E.A."/>
            <person name="Lipzen A."/>
            <person name="Lundell T."/>
            <person name="Morin E."/>
            <person name="Murat C."/>
            <person name="Sun H."/>
            <person name="Tunlid A."/>
            <person name="Henrissat B."/>
            <person name="Grigoriev I.V."/>
            <person name="Hibbett D.S."/>
            <person name="Martin F."/>
            <person name="Nordberg H.P."/>
            <person name="Cantor M.N."/>
            <person name="Hua S.X."/>
        </authorList>
    </citation>
    <scope>NUCLEOTIDE SEQUENCE [LARGE SCALE GENOMIC DNA]</scope>
    <source>
        <strain evidence="5 6">F 1598</strain>
    </source>
</reference>
<dbReference type="HOGENOM" id="CLU_007575_1_1_1"/>
<dbReference type="PANTHER" id="PTHR11081:SF75">
    <property type="entry name" value="ENDONUCLEASE, PUTATIVE (AFU_ORTHOLOGUE AFUA_3G13260)-RELATED"/>
    <property type="match status" value="1"/>
</dbReference>
<dbReference type="InterPro" id="IPR036279">
    <property type="entry name" value="5-3_exonuclease_C_sf"/>
</dbReference>
<feature type="domain" description="XPG-I" evidence="4">
    <location>
        <begin position="124"/>
        <end position="204"/>
    </location>
</feature>
<keyword evidence="2" id="KW-0378">Hydrolase</keyword>
<feature type="compositionally biased region" description="Basic residues" evidence="3">
    <location>
        <begin position="699"/>
        <end position="710"/>
    </location>
</feature>
<dbReference type="InterPro" id="IPR029060">
    <property type="entry name" value="PIN-like_dom_sf"/>
</dbReference>
<dbReference type="InterPro" id="IPR006084">
    <property type="entry name" value="XPG/Rad2"/>
</dbReference>
<dbReference type="Pfam" id="PF18380">
    <property type="entry name" value="GEN1_C"/>
    <property type="match status" value="1"/>
</dbReference>
<reference evidence="6" key="2">
    <citation type="submission" date="2015-01" db="EMBL/GenBank/DDBJ databases">
        <title>Evolutionary Origins and Diversification of the Mycorrhizal Mutualists.</title>
        <authorList>
            <consortium name="DOE Joint Genome Institute"/>
            <consortium name="Mycorrhizal Genomics Consortium"/>
            <person name="Kohler A."/>
            <person name="Kuo A."/>
            <person name="Nagy L.G."/>
            <person name="Floudas D."/>
            <person name="Copeland A."/>
            <person name="Barry K.W."/>
            <person name="Cichocki N."/>
            <person name="Veneault-Fourrey C."/>
            <person name="LaButti K."/>
            <person name="Lindquist E.A."/>
            <person name="Lipzen A."/>
            <person name="Lundell T."/>
            <person name="Morin E."/>
            <person name="Murat C."/>
            <person name="Riley R."/>
            <person name="Ohm R."/>
            <person name="Sun H."/>
            <person name="Tunlid A."/>
            <person name="Henrissat B."/>
            <person name="Grigoriev I.V."/>
            <person name="Hibbett D.S."/>
            <person name="Martin F."/>
        </authorList>
    </citation>
    <scope>NUCLEOTIDE SEQUENCE [LARGE SCALE GENOMIC DNA]</scope>
    <source>
        <strain evidence="6">F 1598</strain>
    </source>
</reference>
<dbReference type="SMART" id="SM00484">
    <property type="entry name" value="XPGI"/>
    <property type="match status" value="1"/>
</dbReference>
<feature type="region of interest" description="Disordered" evidence="3">
    <location>
        <begin position="547"/>
        <end position="604"/>
    </location>
</feature>
<evidence type="ECO:0000256" key="3">
    <source>
        <dbReference type="SAM" id="MobiDB-lite"/>
    </source>
</evidence>
<evidence type="ECO:0000259" key="4">
    <source>
        <dbReference type="SMART" id="SM00484"/>
    </source>
</evidence>
<dbReference type="GO" id="GO:0017108">
    <property type="term" value="F:5'-flap endonuclease activity"/>
    <property type="evidence" value="ECO:0007669"/>
    <property type="project" value="TreeGrafter"/>
</dbReference>
<dbReference type="Proteomes" id="UP000054166">
    <property type="component" value="Unassembled WGS sequence"/>
</dbReference>
<name>A0A0C3BZK0_PILCF</name>
<protein>
    <recommendedName>
        <fullName evidence="4">XPG-I domain-containing protein</fullName>
    </recommendedName>
</protein>
<dbReference type="Pfam" id="PF00752">
    <property type="entry name" value="XPG_N"/>
    <property type="match status" value="1"/>
</dbReference>
<dbReference type="GO" id="GO:0008821">
    <property type="term" value="F:crossover junction DNA endonuclease activity"/>
    <property type="evidence" value="ECO:0007669"/>
    <property type="project" value="InterPro"/>
</dbReference>
<dbReference type="PANTHER" id="PTHR11081">
    <property type="entry name" value="FLAP ENDONUCLEASE FAMILY MEMBER"/>
    <property type="match status" value="1"/>
</dbReference>
<feature type="compositionally biased region" description="Polar residues" evidence="3">
    <location>
        <begin position="783"/>
        <end position="814"/>
    </location>
</feature>
<keyword evidence="6" id="KW-1185">Reference proteome</keyword>
<evidence type="ECO:0000256" key="2">
    <source>
        <dbReference type="ARBA" id="ARBA00022801"/>
    </source>
</evidence>
<organism evidence="5 6">
    <name type="scientific">Piloderma croceum (strain F 1598)</name>
    <dbReference type="NCBI Taxonomy" id="765440"/>
    <lineage>
        <taxon>Eukaryota</taxon>
        <taxon>Fungi</taxon>
        <taxon>Dikarya</taxon>
        <taxon>Basidiomycota</taxon>
        <taxon>Agaricomycotina</taxon>
        <taxon>Agaricomycetes</taxon>
        <taxon>Agaricomycetidae</taxon>
        <taxon>Atheliales</taxon>
        <taxon>Atheliaceae</taxon>
        <taxon>Piloderma</taxon>
    </lineage>
</organism>
<dbReference type="EMBL" id="KN832970">
    <property type="protein sequence ID" value="KIM91968.1"/>
    <property type="molecule type" value="Genomic_DNA"/>
</dbReference>
<proteinExistence type="predicted"/>
<dbReference type="CDD" id="cd09870">
    <property type="entry name" value="PIN_YEN1"/>
    <property type="match status" value="1"/>
</dbReference>
<dbReference type="Pfam" id="PF00867">
    <property type="entry name" value="XPG_I"/>
    <property type="match status" value="1"/>
</dbReference>
<dbReference type="InterPro" id="IPR041177">
    <property type="entry name" value="GEN1_C"/>
</dbReference>
<dbReference type="OrthoDB" id="2959108at2759"/>
<feature type="compositionally biased region" description="Basic residues" evidence="3">
    <location>
        <begin position="554"/>
        <end position="565"/>
    </location>
</feature>
<dbReference type="CDD" id="cd09906">
    <property type="entry name" value="H3TH_YEN1"/>
    <property type="match status" value="1"/>
</dbReference>
<dbReference type="STRING" id="765440.A0A0C3BZK0"/>
<dbReference type="GO" id="GO:0006281">
    <property type="term" value="P:DNA repair"/>
    <property type="evidence" value="ECO:0007669"/>
    <property type="project" value="UniProtKB-ARBA"/>
</dbReference>
<dbReference type="InterPro" id="IPR006086">
    <property type="entry name" value="XPG-I_dom"/>
</dbReference>
<feature type="region of interest" description="Disordered" evidence="3">
    <location>
        <begin position="783"/>
        <end position="842"/>
    </location>
</feature>
<dbReference type="InParanoid" id="A0A0C3BZK0"/>
<dbReference type="SUPFAM" id="SSF47807">
    <property type="entry name" value="5' to 3' exonuclease, C-terminal subdomain"/>
    <property type="match status" value="1"/>
</dbReference>
<dbReference type="AlphaFoldDB" id="A0A0C3BZK0"/>
<keyword evidence="1" id="KW-0540">Nuclease</keyword>
<dbReference type="SUPFAM" id="SSF88723">
    <property type="entry name" value="PIN domain-like"/>
    <property type="match status" value="1"/>
</dbReference>
<evidence type="ECO:0000313" key="5">
    <source>
        <dbReference type="EMBL" id="KIM91968.1"/>
    </source>
</evidence>
<evidence type="ECO:0000256" key="1">
    <source>
        <dbReference type="ARBA" id="ARBA00022722"/>
    </source>
</evidence>
<feature type="compositionally biased region" description="Basic residues" evidence="3">
    <location>
        <begin position="588"/>
        <end position="598"/>
    </location>
</feature>
<accession>A0A0C3BZK0</accession>
<dbReference type="Gene3D" id="3.40.50.1010">
    <property type="entry name" value="5'-nuclease"/>
    <property type="match status" value="2"/>
</dbReference>